<dbReference type="GO" id="GO:0003747">
    <property type="term" value="F:translation release factor activity"/>
    <property type="evidence" value="ECO:0007669"/>
    <property type="project" value="InterPro"/>
</dbReference>
<dbReference type="GO" id="GO:0004045">
    <property type="term" value="F:peptidyl-tRNA hydrolase activity"/>
    <property type="evidence" value="ECO:0007669"/>
    <property type="project" value="TreeGrafter"/>
</dbReference>
<evidence type="ECO:0000313" key="4">
    <source>
        <dbReference type="Proteomes" id="UP000177953"/>
    </source>
</evidence>
<dbReference type="NCBIfam" id="NF006718">
    <property type="entry name" value="PRK09256.1"/>
    <property type="match status" value="1"/>
</dbReference>
<dbReference type="Gene3D" id="3.30.160.20">
    <property type="match status" value="1"/>
</dbReference>
<gene>
    <name evidence="3" type="ORF">A2754_00575</name>
</gene>
<proteinExistence type="predicted"/>
<evidence type="ECO:0000313" key="3">
    <source>
        <dbReference type="EMBL" id="OGH69308.1"/>
    </source>
</evidence>
<evidence type="ECO:0000256" key="1">
    <source>
        <dbReference type="SAM" id="MobiDB-lite"/>
    </source>
</evidence>
<reference evidence="3 4" key="1">
    <citation type="journal article" date="2016" name="Nat. Commun.">
        <title>Thousands of microbial genomes shed light on interconnected biogeochemical processes in an aquifer system.</title>
        <authorList>
            <person name="Anantharaman K."/>
            <person name="Brown C.T."/>
            <person name="Hug L.A."/>
            <person name="Sharon I."/>
            <person name="Castelle C.J."/>
            <person name="Probst A.J."/>
            <person name="Thomas B.C."/>
            <person name="Singh A."/>
            <person name="Wilkins M.J."/>
            <person name="Karaoz U."/>
            <person name="Brodie E.L."/>
            <person name="Williams K.H."/>
            <person name="Hubbard S.S."/>
            <person name="Banfield J.F."/>
        </authorList>
    </citation>
    <scope>NUCLEOTIDE SEQUENCE [LARGE SCALE GENOMIC DNA]</scope>
</reference>
<dbReference type="SUPFAM" id="SSF110916">
    <property type="entry name" value="Peptidyl-tRNA hydrolase domain-like"/>
    <property type="match status" value="1"/>
</dbReference>
<dbReference type="PANTHER" id="PTHR47814">
    <property type="entry name" value="PEPTIDYL-TRNA HYDROLASE ARFB"/>
    <property type="match status" value="1"/>
</dbReference>
<feature type="region of interest" description="Disordered" evidence="1">
    <location>
        <begin position="110"/>
        <end position="135"/>
    </location>
</feature>
<dbReference type="InterPro" id="IPR000352">
    <property type="entry name" value="Pep_chain_release_fac_I"/>
</dbReference>
<dbReference type="GO" id="GO:0043022">
    <property type="term" value="F:ribosome binding"/>
    <property type="evidence" value="ECO:0007669"/>
    <property type="project" value="TreeGrafter"/>
</dbReference>
<dbReference type="Proteomes" id="UP000177953">
    <property type="component" value="Unassembled WGS sequence"/>
</dbReference>
<dbReference type="Pfam" id="PF00472">
    <property type="entry name" value="RF-1"/>
    <property type="match status" value="1"/>
</dbReference>
<protein>
    <recommendedName>
        <fullName evidence="2">Prokaryotic-type class I peptide chain release factors domain-containing protein</fullName>
    </recommendedName>
</protein>
<dbReference type="GO" id="GO:0072344">
    <property type="term" value="P:rescue of stalled ribosome"/>
    <property type="evidence" value="ECO:0007669"/>
    <property type="project" value="TreeGrafter"/>
</dbReference>
<evidence type="ECO:0000259" key="2">
    <source>
        <dbReference type="Pfam" id="PF00472"/>
    </source>
</evidence>
<dbReference type="EMBL" id="MFPU01000053">
    <property type="protein sequence ID" value="OGH69308.1"/>
    <property type="molecule type" value="Genomic_DNA"/>
</dbReference>
<dbReference type="AlphaFoldDB" id="A0A1F6MCM8"/>
<organism evidence="3 4">
    <name type="scientific">Candidatus Magasanikbacteria bacterium RIFCSPHIGHO2_01_FULL_47_8</name>
    <dbReference type="NCBI Taxonomy" id="1798673"/>
    <lineage>
        <taxon>Bacteria</taxon>
        <taxon>Candidatus Magasanikiibacteriota</taxon>
    </lineage>
</organism>
<feature type="compositionally biased region" description="Basic residues" evidence="1">
    <location>
        <begin position="124"/>
        <end position="135"/>
    </location>
</feature>
<sequence length="135" mass="15478">MQSAEINIPETEITIDFVRSSGPGGQNVNKVSSKAQLRWNVGASAIFSEEEKARIREKLKGRLSKYDEIIISSDEERSQVQNKEKAVALLQTLVRQALIIPKTRIPTRLSRNKKAKRLDEKVRHSQLKKERKRVE</sequence>
<name>A0A1F6MCM8_9BACT</name>
<comment type="caution">
    <text evidence="3">The sequence shown here is derived from an EMBL/GenBank/DDBJ whole genome shotgun (WGS) entry which is preliminary data.</text>
</comment>
<accession>A0A1F6MCM8</accession>
<feature type="domain" description="Prokaryotic-type class I peptide chain release factors" evidence="2">
    <location>
        <begin position="4"/>
        <end position="130"/>
    </location>
</feature>
<dbReference type="PANTHER" id="PTHR47814:SF1">
    <property type="entry name" value="PEPTIDYL-TRNA HYDROLASE ARFB"/>
    <property type="match status" value="1"/>
</dbReference>